<dbReference type="GO" id="GO:0010468">
    <property type="term" value="P:regulation of gene expression"/>
    <property type="evidence" value="ECO:0007669"/>
    <property type="project" value="UniProtKB-ARBA"/>
</dbReference>
<dbReference type="GO" id="GO:0009893">
    <property type="term" value="P:positive regulation of metabolic process"/>
    <property type="evidence" value="ECO:0007669"/>
    <property type="project" value="UniProtKB-ARBA"/>
</dbReference>
<gene>
    <name evidence="3" type="ORF">K437DRAFT_258015</name>
</gene>
<dbReference type="FunCoup" id="A0A066VKQ7">
    <property type="interactions" value="192"/>
</dbReference>
<evidence type="ECO:0000256" key="1">
    <source>
        <dbReference type="SAM" id="MobiDB-lite"/>
    </source>
</evidence>
<feature type="region of interest" description="Disordered" evidence="1">
    <location>
        <begin position="174"/>
        <end position="271"/>
    </location>
</feature>
<comment type="caution">
    <text evidence="3">The sequence shown here is derived from an EMBL/GenBank/DDBJ whole genome shotgun (WGS) entry which is preliminary data.</text>
</comment>
<evidence type="ECO:0000313" key="4">
    <source>
        <dbReference type="Proteomes" id="UP000027361"/>
    </source>
</evidence>
<dbReference type="AlphaFoldDB" id="A0A066VKQ7"/>
<dbReference type="HOGENOM" id="CLU_084528_1_0_1"/>
<feature type="compositionally biased region" description="Basic and acidic residues" evidence="1">
    <location>
        <begin position="240"/>
        <end position="252"/>
    </location>
</feature>
<dbReference type="GO" id="GO:0033554">
    <property type="term" value="P:cellular response to stress"/>
    <property type="evidence" value="ECO:0007669"/>
    <property type="project" value="UniProtKB-ARBA"/>
</dbReference>
<feature type="compositionally biased region" description="Basic and acidic residues" evidence="1">
    <location>
        <begin position="174"/>
        <end position="201"/>
    </location>
</feature>
<dbReference type="PANTHER" id="PTHR12292">
    <property type="entry name" value="RWD DOMAIN-CONTAINING PROTEIN"/>
    <property type="match status" value="1"/>
</dbReference>
<dbReference type="GeneID" id="25264852"/>
<dbReference type="InterPro" id="IPR016135">
    <property type="entry name" value="UBQ-conjugating_enzyme/RWD"/>
</dbReference>
<evidence type="ECO:0000259" key="2">
    <source>
        <dbReference type="PROSITE" id="PS50908"/>
    </source>
</evidence>
<dbReference type="CDD" id="cd23823">
    <property type="entry name" value="RWD_GCN2"/>
    <property type="match status" value="1"/>
</dbReference>
<dbReference type="InterPro" id="IPR006575">
    <property type="entry name" value="RWD_dom"/>
</dbReference>
<name>A0A066VKQ7_TILAU</name>
<protein>
    <submittedName>
        <fullName evidence="3">RWD-domain-containing protein</fullName>
    </submittedName>
</protein>
<dbReference type="InterPro" id="IPR040213">
    <property type="entry name" value="GIR2-like"/>
</dbReference>
<dbReference type="OMA" id="NTSNPCF"/>
<proteinExistence type="predicted"/>
<dbReference type="STRING" id="1037660.A0A066VKQ7"/>
<dbReference type="RefSeq" id="XP_013241945.1">
    <property type="nucleotide sequence ID" value="XM_013386491.1"/>
</dbReference>
<dbReference type="Gene3D" id="3.10.110.10">
    <property type="entry name" value="Ubiquitin Conjugating Enzyme"/>
    <property type="match status" value="1"/>
</dbReference>
<keyword evidence="4" id="KW-1185">Reference proteome</keyword>
<dbReference type="Pfam" id="PF05773">
    <property type="entry name" value="RWD"/>
    <property type="match status" value="1"/>
</dbReference>
<dbReference type="EMBL" id="JMSN01000073">
    <property type="protein sequence ID" value="KDN42081.1"/>
    <property type="molecule type" value="Genomic_DNA"/>
</dbReference>
<dbReference type="InParanoid" id="A0A066VKQ7"/>
<dbReference type="SUPFAM" id="SSF54495">
    <property type="entry name" value="UBC-like"/>
    <property type="match status" value="1"/>
</dbReference>
<dbReference type="FunFam" id="3.10.110.10:FF:000050">
    <property type="entry name" value="eIF-2-alpha kinase GCN2"/>
    <property type="match status" value="1"/>
</dbReference>
<feature type="domain" description="RWD" evidence="2">
    <location>
        <begin position="10"/>
        <end position="129"/>
    </location>
</feature>
<feature type="region of interest" description="Disordered" evidence="1">
    <location>
        <begin position="36"/>
        <end position="58"/>
    </location>
</feature>
<accession>A0A066VKQ7</accession>
<dbReference type="Proteomes" id="UP000027361">
    <property type="component" value="Unassembled WGS sequence"/>
</dbReference>
<dbReference type="OrthoDB" id="277175at2759"/>
<organism evidence="3 4">
    <name type="scientific">Tilletiaria anomala (strain ATCC 24038 / CBS 436.72 / UBC 951)</name>
    <dbReference type="NCBI Taxonomy" id="1037660"/>
    <lineage>
        <taxon>Eukaryota</taxon>
        <taxon>Fungi</taxon>
        <taxon>Dikarya</taxon>
        <taxon>Basidiomycota</taxon>
        <taxon>Ustilaginomycotina</taxon>
        <taxon>Exobasidiomycetes</taxon>
        <taxon>Georgefischeriales</taxon>
        <taxon>Tilletiariaceae</taxon>
        <taxon>Tilletiaria</taxon>
    </lineage>
</organism>
<dbReference type="GO" id="GO:0051246">
    <property type="term" value="P:regulation of protein metabolic process"/>
    <property type="evidence" value="ECO:0007669"/>
    <property type="project" value="UniProtKB-ARBA"/>
</dbReference>
<dbReference type="PROSITE" id="PS50908">
    <property type="entry name" value="RWD"/>
    <property type="match status" value="1"/>
</dbReference>
<evidence type="ECO:0000313" key="3">
    <source>
        <dbReference type="EMBL" id="KDN42081.1"/>
    </source>
</evidence>
<reference evidence="3 4" key="1">
    <citation type="submission" date="2014-05" db="EMBL/GenBank/DDBJ databases">
        <title>Draft genome sequence of a rare smut relative, Tilletiaria anomala UBC 951.</title>
        <authorList>
            <consortium name="DOE Joint Genome Institute"/>
            <person name="Toome M."/>
            <person name="Kuo A."/>
            <person name="Henrissat B."/>
            <person name="Lipzen A."/>
            <person name="Tritt A."/>
            <person name="Yoshinaga Y."/>
            <person name="Zane M."/>
            <person name="Barry K."/>
            <person name="Grigoriev I.V."/>
            <person name="Spatafora J.W."/>
            <person name="Aimea M.C."/>
        </authorList>
    </citation>
    <scope>NUCLEOTIDE SEQUENCE [LARGE SCALE GENOMIC DNA]</scope>
    <source>
        <strain evidence="3 4">UBC 951</strain>
    </source>
</reference>
<sequence length="271" mass="31481">MSTFEEVTTEELEALESIYVDELEKISEDELRIRIDSEDDISAAPSNATNGDEEPEGREEAFRLYLNVKYTPGYPDEVPNLKLESAGDTIDEQAREEMLKDLKAVAEESLGMAMVFTLASHMRESLTDWIHRQKEAKERDETARREAELEAEQEKFRGTAVTTERFMEWRRKFEAERRTEQAKQEEEKLKGMTAKEREEHKRWKTKPSGKELFAKGTIVESAAGKGDEADGEEIDWSLYSREERERLRRKEEEEAEAVAQMENVHFDSDDD</sequence>
<dbReference type="SMART" id="SM00591">
    <property type="entry name" value="RWD"/>
    <property type="match status" value="1"/>
</dbReference>